<sequence length="69" mass="7626">MFGKIKKYALAALAWALGNKPSETDVKALPVLDTPRFLRHTGKGRNKQPHRFSGVAAAKRAARKARRKA</sequence>
<accession>A0A5Q3S4I7</accession>
<evidence type="ECO:0000313" key="4">
    <source>
        <dbReference type="Proteomes" id="UP000486297"/>
    </source>
</evidence>
<proteinExistence type="predicted"/>
<dbReference type="RefSeq" id="WP_097784612.1">
    <property type="nucleotide sequence ID" value="NZ_CP046027.1"/>
</dbReference>
<organism evidence="2 4">
    <name type="scientific">Neisseria brasiliensis</name>
    <dbReference type="NCBI Taxonomy" id="2666100"/>
    <lineage>
        <taxon>Bacteria</taxon>
        <taxon>Pseudomonadati</taxon>
        <taxon>Pseudomonadota</taxon>
        <taxon>Betaproteobacteria</taxon>
        <taxon>Neisseriales</taxon>
        <taxon>Neisseriaceae</taxon>
        <taxon>Neisseria</taxon>
    </lineage>
</organism>
<name>A0A5Q3S4I7_9NEIS</name>
<protein>
    <submittedName>
        <fullName evidence="2">Uncharacterized protein</fullName>
    </submittedName>
</protein>
<evidence type="ECO:0000313" key="3">
    <source>
        <dbReference type="EMBL" id="MRN39411.1"/>
    </source>
</evidence>
<dbReference type="EMBL" id="WJXO01000001">
    <property type="protein sequence ID" value="MRN38951.1"/>
    <property type="molecule type" value="Genomic_DNA"/>
</dbReference>
<evidence type="ECO:0000313" key="2">
    <source>
        <dbReference type="EMBL" id="MRN38951.1"/>
    </source>
</evidence>
<dbReference type="EMBL" id="WJXO01000004">
    <property type="protein sequence ID" value="MRN39411.1"/>
    <property type="molecule type" value="Genomic_DNA"/>
</dbReference>
<evidence type="ECO:0000256" key="1">
    <source>
        <dbReference type="SAM" id="MobiDB-lite"/>
    </source>
</evidence>
<reference evidence="2" key="1">
    <citation type="journal article" name="Emerg. Infect. Dis.">
        <title>Two cases of a newly characterized neisseria species.</title>
        <authorList>
            <person name="Mustapha M."/>
            <person name="Lemos A.P.S."/>
            <person name="Harrison L.H."/>
            <person name="Vantyne D."/>
            <person name="Sacchi C.T."/>
        </authorList>
    </citation>
    <scope>NUCLEOTIDE SEQUENCE</scope>
    <source>
        <strain evidence="2">N.95.16</strain>
    </source>
</reference>
<feature type="compositionally biased region" description="Basic residues" evidence="1">
    <location>
        <begin position="38"/>
        <end position="50"/>
    </location>
</feature>
<keyword evidence="4" id="KW-1185">Reference proteome</keyword>
<comment type="caution">
    <text evidence="2">The sequence shown here is derived from an EMBL/GenBank/DDBJ whole genome shotgun (WGS) entry which is preliminary data.</text>
</comment>
<dbReference type="Proteomes" id="UP000486297">
    <property type="component" value="Unassembled WGS sequence"/>
</dbReference>
<gene>
    <name evidence="2" type="ORF">GJU80_10820</name>
    <name evidence="3" type="ORF">GJU80_13245</name>
</gene>
<feature type="compositionally biased region" description="Basic residues" evidence="1">
    <location>
        <begin position="60"/>
        <end position="69"/>
    </location>
</feature>
<feature type="region of interest" description="Disordered" evidence="1">
    <location>
        <begin position="38"/>
        <end position="69"/>
    </location>
</feature>
<dbReference type="AlphaFoldDB" id="A0A5Q3S4I7"/>